<protein>
    <submittedName>
        <fullName evidence="8">SGF29 C-terminal domain-containing protein</fullName>
    </submittedName>
</protein>
<dbReference type="FunFam" id="2.30.30.140:FF:000026">
    <property type="entry name" value="SAGA-associated factor 29 homolog"/>
    <property type="match status" value="1"/>
</dbReference>
<dbReference type="PROSITE" id="PS51518">
    <property type="entry name" value="SGF29_C"/>
    <property type="match status" value="1"/>
</dbReference>
<dbReference type="PANTHER" id="PTHR21539">
    <property type="entry name" value="SAGA-ASSOCIATED FACTOR 29"/>
    <property type="match status" value="1"/>
</dbReference>
<feature type="domain" description="SGF29 C-terminal" evidence="5">
    <location>
        <begin position="33"/>
        <end position="167"/>
    </location>
</feature>
<organism evidence="8">
    <name type="scientific">Soboliphyme baturini</name>
    <dbReference type="NCBI Taxonomy" id="241478"/>
    <lineage>
        <taxon>Eukaryota</taxon>
        <taxon>Metazoa</taxon>
        <taxon>Ecdysozoa</taxon>
        <taxon>Nematoda</taxon>
        <taxon>Enoplea</taxon>
        <taxon>Dorylaimia</taxon>
        <taxon>Dioctophymatida</taxon>
        <taxon>Dioctophymatoidea</taxon>
        <taxon>Soboliphymatidae</taxon>
        <taxon>Soboliphyme</taxon>
    </lineage>
</organism>
<dbReference type="Proteomes" id="UP000270296">
    <property type="component" value="Unassembled WGS sequence"/>
</dbReference>
<sequence length="167" mass="18349">MLLLQNAADTLPLWIGSLGEKPPSLCGAIPAEPNYVCKQGDLVAARVKSSEGDDNWILAEVCSTSPSGKYTVEDIDEEQKESHVITRKKVIPVPLMRAHPTLNPEAIFPLDAEVLALYPQTTCFYKGVVQSPPAKPNDTYLVAFEDNSYPQGFSQPLTVPQRYIVSF</sequence>
<dbReference type="OrthoDB" id="10265994at2759"/>
<evidence type="ECO:0000256" key="1">
    <source>
        <dbReference type="ARBA" id="ARBA00004123"/>
    </source>
</evidence>
<evidence type="ECO:0000256" key="4">
    <source>
        <dbReference type="ARBA" id="ARBA00023242"/>
    </source>
</evidence>
<evidence type="ECO:0000313" key="8">
    <source>
        <dbReference type="WBParaSite" id="SBAD_0000494801-mRNA-1"/>
    </source>
</evidence>
<proteinExistence type="predicted"/>
<evidence type="ECO:0000313" key="6">
    <source>
        <dbReference type="EMBL" id="VDP05326.1"/>
    </source>
</evidence>
<accession>A0A183IMA6</accession>
<keyword evidence="3" id="KW-0804">Transcription</keyword>
<evidence type="ECO:0000256" key="2">
    <source>
        <dbReference type="ARBA" id="ARBA00023015"/>
    </source>
</evidence>
<evidence type="ECO:0000256" key="3">
    <source>
        <dbReference type="ARBA" id="ARBA00023163"/>
    </source>
</evidence>
<dbReference type="WBParaSite" id="SBAD_0000494801-mRNA-1">
    <property type="protein sequence ID" value="SBAD_0000494801-mRNA-1"/>
    <property type="gene ID" value="SBAD_0000494801"/>
</dbReference>
<name>A0A183IMA6_9BILA</name>
<comment type="subcellular location">
    <subcellularLocation>
        <location evidence="1">Nucleus</location>
    </subcellularLocation>
</comment>
<dbReference type="PANTHER" id="PTHR21539:SF0">
    <property type="entry name" value="SAGA-ASSOCIATED FACTOR 29"/>
    <property type="match status" value="1"/>
</dbReference>
<dbReference type="CDD" id="cd20393">
    <property type="entry name" value="Tudor_SGF29_rpt1"/>
    <property type="match status" value="1"/>
</dbReference>
<dbReference type="InterPro" id="IPR037802">
    <property type="entry name" value="SGF29"/>
</dbReference>
<dbReference type="InterPro" id="IPR047287">
    <property type="entry name" value="Tudor_SGF29_rpt2"/>
</dbReference>
<evidence type="ECO:0000313" key="7">
    <source>
        <dbReference type="Proteomes" id="UP000270296"/>
    </source>
</evidence>
<evidence type="ECO:0000259" key="5">
    <source>
        <dbReference type="PROSITE" id="PS51518"/>
    </source>
</evidence>
<dbReference type="Pfam" id="PF07039">
    <property type="entry name" value="SGF29_Tudor"/>
    <property type="match status" value="1"/>
</dbReference>
<keyword evidence="7" id="KW-1185">Reference proteome</keyword>
<reference evidence="6 7" key="2">
    <citation type="submission" date="2018-11" db="EMBL/GenBank/DDBJ databases">
        <authorList>
            <consortium name="Pathogen Informatics"/>
        </authorList>
    </citation>
    <scope>NUCLEOTIDE SEQUENCE [LARGE SCALE GENOMIC DNA]</scope>
</reference>
<dbReference type="AlphaFoldDB" id="A0A183IMA6"/>
<dbReference type="Gene3D" id="2.30.30.140">
    <property type="match status" value="2"/>
</dbReference>
<reference evidence="8" key="1">
    <citation type="submission" date="2016-06" db="UniProtKB">
        <authorList>
            <consortium name="WormBaseParasite"/>
        </authorList>
    </citation>
    <scope>IDENTIFICATION</scope>
</reference>
<dbReference type="GO" id="GO:0005634">
    <property type="term" value="C:nucleus"/>
    <property type="evidence" value="ECO:0007669"/>
    <property type="project" value="UniProtKB-SubCell"/>
</dbReference>
<dbReference type="InterPro" id="IPR047288">
    <property type="entry name" value="Tudor_SGF29_rpt1"/>
</dbReference>
<keyword evidence="2" id="KW-0805">Transcription regulation</keyword>
<dbReference type="EMBL" id="UZAM01008527">
    <property type="protein sequence ID" value="VDP05326.1"/>
    <property type="molecule type" value="Genomic_DNA"/>
</dbReference>
<dbReference type="GO" id="GO:0000124">
    <property type="term" value="C:SAGA complex"/>
    <property type="evidence" value="ECO:0007669"/>
    <property type="project" value="InterPro"/>
</dbReference>
<dbReference type="InterPro" id="IPR010750">
    <property type="entry name" value="SGF29_tudor-like_dom"/>
</dbReference>
<keyword evidence="4" id="KW-0539">Nucleus</keyword>
<gene>
    <name evidence="6" type="ORF">SBAD_LOCUS4754</name>
</gene>
<dbReference type="CDD" id="cd20394">
    <property type="entry name" value="Tudor_SGF29_rpt2"/>
    <property type="match status" value="1"/>
</dbReference>